<comment type="caution">
    <text evidence="3">The sequence shown here is derived from an EMBL/GenBank/DDBJ whole genome shotgun (WGS) entry which is preliminary data.</text>
</comment>
<dbReference type="Proteomes" id="UP001302812">
    <property type="component" value="Unassembled WGS sequence"/>
</dbReference>
<protein>
    <submittedName>
        <fullName evidence="3">Uncharacterized protein</fullName>
    </submittedName>
</protein>
<dbReference type="RefSeq" id="XP_064670189.1">
    <property type="nucleotide sequence ID" value="XM_064817754.1"/>
</dbReference>
<name>A0AAN6TDW3_9PEZI</name>
<feature type="transmembrane region" description="Helical" evidence="2">
    <location>
        <begin position="58"/>
        <end position="81"/>
    </location>
</feature>
<dbReference type="EMBL" id="MU853342">
    <property type="protein sequence ID" value="KAK4112619.1"/>
    <property type="molecule type" value="Genomic_DNA"/>
</dbReference>
<accession>A0AAN6TDW3</accession>
<evidence type="ECO:0000256" key="1">
    <source>
        <dbReference type="SAM" id="MobiDB-lite"/>
    </source>
</evidence>
<proteinExistence type="predicted"/>
<organism evidence="3 4">
    <name type="scientific">Canariomyces notabilis</name>
    <dbReference type="NCBI Taxonomy" id="2074819"/>
    <lineage>
        <taxon>Eukaryota</taxon>
        <taxon>Fungi</taxon>
        <taxon>Dikarya</taxon>
        <taxon>Ascomycota</taxon>
        <taxon>Pezizomycotina</taxon>
        <taxon>Sordariomycetes</taxon>
        <taxon>Sordariomycetidae</taxon>
        <taxon>Sordariales</taxon>
        <taxon>Chaetomiaceae</taxon>
        <taxon>Canariomyces</taxon>
    </lineage>
</organism>
<keyword evidence="2" id="KW-0812">Transmembrane</keyword>
<keyword evidence="4" id="KW-1185">Reference proteome</keyword>
<reference evidence="3" key="1">
    <citation type="journal article" date="2023" name="Mol. Phylogenet. Evol.">
        <title>Genome-scale phylogeny and comparative genomics of the fungal order Sordariales.</title>
        <authorList>
            <person name="Hensen N."/>
            <person name="Bonometti L."/>
            <person name="Westerberg I."/>
            <person name="Brannstrom I.O."/>
            <person name="Guillou S."/>
            <person name="Cros-Aarteil S."/>
            <person name="Calhoun S."/>
            <person name="Haridas S."/>
            <person name="Kuo A."/>
            <person name="Mondo S."/>
            <person name="Pangilinan J."/>
            <person name="Riley R."/>
            <person name="LaButti K."/>
            <person name="Andreopoulos B."/>
            <person name="Lipzen A."/>
            <person name="Chen C."/>
            <person name="Yan M."/>
            <person name="Daum C."/>
            <person name="Ng V."/>
            <person name="Clum A."/>
            <person name="Steindorff A."/>
            <person name="Ohm R.A."/>
            <person name="Martin F."/>
            <person name="Silar P."/>
            <person name="Natvig D.O."/>
            <person name="Lalanne C."/>
            <person name="Gautier V."/>
            <person name="Ament-Velasquez S.L."/>
            <person name="Kruys A."/>
            <person name="Hutchinson M.I."/>
            <person name="Powell A.J."/>
            <person name="Barry K."/>
            <person name="Miller A.N."/>
            <person name="Grigoriev I.V."/>
            <person name="Debuchy R."/>
            <person name="Gladieux P."/>
            <person name="Hiltunen Thoren M."/>
            <person name="Johannesson H."/>
        </authorList>
    </citation>
    <scope>NUCLEOTIDE SEQUENCE</scope>
    <source>
        <strain evidence="3">CBS 508.74</strain>
    </source>
</reference>
<keyword evidence="2" id="KW-0472">Membrane</keyword>
<evidence type="ECO:0000313" key="3">
    <source>
        <dbReference type="EMBL" id="KAK4112619.1"/>
    </source>
</evidence>
<sequence length="181" mass="18707">MQPEISGTPPNRILITITTGVNGEASLTSTETSESDISAAASAAQGGGSTSSLLSTGAVAGIAGGCVLVGLGIALGLLVLLKNRKRAGQVGKDSVNQSDGDGEISLKSPAKPTAKAAATELAGNSAANDAPQEQHVSWDFSIQGVELPEDLQVQELPGDSWGLGRNYELEEKYSRESLWWW</sequence>
<reference evidence="3" key="2">
    <citation type="submission" date="2023-05" db="EMBL/GenBank/DDBJ databases">
        <authorList>
            <consortium name="Lawrence Berkeley National Laboratory"/>
            <person name="Steindorff A."/>
            <person name="Hensen N."/>
            <person name="Bonometti L."/>
            <person name="Westerberg I."/>
            <person name="Brannstrom I.O."/>
            <person name="Guillou S."/>
            <person name="Cros-Aarteil S."/>
            <person name="Calhoun S."/>
            <person name="Haridas S."/>
            <person name="Kuo A."/>
            <person name="Mondo S."/>
            <person name="Pangilinan J."/>
            <person name="Riley R."/>
            <person name="Labutti K."/>
            <person name="Andreopoulos B."/>
            <person name="Lipzen A."/>
            <person name="Chen C."/>
            <person name="Yanf M."/>
            <person name="Daum C."/>
            <person name="Ng V."/>
            <person name="Clum A."/>
            <person name="Ohm R."/>
            <person name="Martin F."/>
            <person name="Silar P."/>
            <person name="Natvig D."/>
            <person name="Lalanne C."/>
            <person name="Gautier V."/>
            <person name="Ament-Velasquez S.L."/>
            <person name="Kruys A."/>
            <person name="Hutchinson M.I."/>
            <person name="Powell A.J."/>
            <person name="Barry K."/>
            <person name="Miller A.N."/>
            <person name="Grigoriev I.V."/>
            <person name="Debuchy R."/>
            <person name="Gladieux P."/>
            <person name="Thoren M.H."/>
            <person name="Johannesson H."/>
        </authorList>
    </citation>
    <scope>NUCLEOTIDE SEQUENCE</scope>
    <source>
        <strain evidence="3">CBS 508.74</strain>
    </source>
</reference>
<gene>
    <name evidence="3" type="ORF">N656DRAFT_798390</name>
</gene>
<dbReference type="AlphaFoldDB" id="A0AAN6TDW3"/>
<dbReference type="GeneID" id="89941879"/>
<keyword evidence="2" id="KW-1133">Transmembrane helix</keyword>
<evidence type="ECO:0000256" key="2">
    <source>
        <dbReference type="SAM" id="Phobius"/>
    </source>
</evidence>
<evidence type="ECO:0000313" key="4">
    <source>
        <dbReference type="Proteomes" id="UP001302812"/>
    </source>
</evidence>
<feature type="region of interest" description="Disordered" evidence="1">
    <location>
        <begin position="89"/>
        <end position="112"/>
    </location>
</feature>